<sequence>MKSVSASA</sequence>
<reference evidence="1" key="1">
    <citation type="submission" date="2018-02" db="EMBL/GenBank/DDBJ databases">
        <title>Rhizophora mucronata_Transcriptome.</title>
        <authorList>
            <person name="Meera S.P."/>
            <person name="Sreeshan A."/>
            <person name="Augustine A."/>
        </authorList>
    </citation>
    <scope>NUCLEOTIDE SEQUENCE</scope>
    <source>
        <tissue evidence="1">Leaf</tissue>
    </source>
</reference>
<proteinExistence type="predicted"/>
<name>A0A2P2NU38_RHIMU</name>
<evidence type="ECO:0000313" key="1">
    <source>
        <dbReference type="EMBL" id="MBX46022.1"/>
    </source>
</evidence>
<accession>A0A2P2NU38</accession>
<organism evidence="1">
    <name type="scientific">Rhizophora mucronata</name>
    <name type="common">Asiatic mangrove</name>
    <dbReference type="NCBI Taxonomy" id="61149"/>
    <lineage>
        <taxon>Eukaryota</taxon>
        <taxon>Viridiplantae</taxon>
        <taxon>Streptophyta</taxon>
        <taxon>Embryophyta</taxon>
        <taxon>Tracheophyta</taxon>
        <taxon>Spermatophyta</taxon>
        <taxon>Magnoliopsida</taxon>
        <taxon>eudicotyledons</taxon>
        <taxon>Gunneridae</taxon>
        <taxon>Pentapetalae</taxon>
        <taxon>rosids</taxon>
        <taxon>fabids</taxon>
        <taxon>Malpighiales</taxon>
        <taxon>Rhizophoraceae</taxon>
        <taxon>Rhizophora</taxon>
    </lineage>
</organism>
<dbReference type="EMBL" id="GGEC01065538">
    <property type="protein sequence ID" value="MBX46022.1"/>
    <property type="molecule type" value="Transcribed_RNA"/>
</dbReference>
<protein>
    <submittedName>
        <fullName evidence="1">Uncharacterized protein</fullName>
    </submittedName>
</protein>